<dbReference type="SUPFAM" id="SSF50044">
    <property type="entry name" value="SH3-domain"/>
    <property type="match status" value="1"/>
</dbReference>
<dbReference type="GO" id="GO:0005737">
    <property type="term" value="C:cytoplasm"/>
    <property type="evidence" value="ECO:0007669"/>
    <property type="project" value="UniProtKB-SubCell"/>
</dbReference>
<dbReference type="Proteomes" id="UP001557470">
    <property type="component" value="Unassembled WGS sequence"/>
</dbReference>
<dbReference type="GO" id="GO:0005096">
    <property type="term" value="F:GTPase activator activity"/>
    <property type="evidence" value="ECO:0007669"/>
    <property type="project" value="UniProtKB-KW"/>
</dbReference>
<dbReference type="InterPro" id="IPR035491">
    <property type="entry name" value="ARHGAP12_SH3"/>
</dbReference>
<dbReference type="PANTHER" id="PTHR23176">
    <property type="entry name" value="RHO/RAC/CDC GTPASE-ACTIVATING PROTEIN"/>
    <property type="match status" value="1"/>
</dbReference>
<evidence type="ECO:0000256" key="1">
    <source>
        <dbReference type="ARBA" id="ARBA00004170"/>
    </source>
</evidence>
<evidence type="ECO:0000256" key="6">
    <source>
        <dbReference type="ARBA" id="ARBA00023136"/>
    </source>
</evidence>
<dbReference type="PANTHER" id="PTHR23176:SF108">
    <property type="entry name" value="RHO GTPASE-ACTIVATING PROTEIN 15"/>
    <property type="match status" value="1"/>
</dbReference>
<dbReference type="Pfam" id="PF16618">
    <property type="entry name" value="SH3-WW_linker"/>
    <property type="match status" value="1"/>
</dbReference>
<evidence type="ECO:0000256" key="5">
    <source>
        <dbReference type="ARBA" id="ARBA00022490"/>
    </source>
</evidence>
<feature type="compositionally biased region" description="Polar residues" evidence="8">
    <location>
        <begin position="104"/>
        <end position="117"/>
    </location>
</feature>
<feature type="compositionally biased region" description="Low complexity" evidence="8">
    <location>
        <begin position="118"/>
        <end position="131"/>
    </location>
</feature>
<dbReference type="InterPro" id="IPR001452">
    <property type="entry name" value="SH3_domain"/>
</dbReference>
<proteinExistence type="predicted"/>
<dbReference type="PROSITE" id="PS50002">
    <property type="entry name" value="SH3"/>
    <property type="match status" value="1"/>
</dbReference>
<dbReference type="GO" id="GO:0016020">
    <property type="term" value="C:membrane"/>
    <property type="evidence" value="ECO:0007669"/>
    <property type="project" value="UniProtKB-SubCell"/>
</dbReference>
<evidence type="ECO:0000259" key="9">
    <source>
        <dbReference type="PROSITE" id="PS50002"/>
    </source>
</evidence>
<keyword evidence="5" id="KW-0963">Cytoplasm</keyword>
<dbReference type="AlphaFoldDB" id="A0ABD0W5M6"/>
<feature type="compositionally biased region" description="Basic and acidic residues" evidence="8">
    <location>
        <begin position="190"/>
        <end position="202"/>
    </location>
</feature>
<dbReference type="FunFam" id="2.30.30.40:FF:000056">
    <property type="entry name" value="rho GTPase-activating protein 12 isoform X1"/>
    <property type="match status" value="1"/>
</dbReference>
<evidence type="ECO:0000256" key="4">
    <source>
        <dbReference type="ARBA" id="ARBA00022468"/>
    </source>
</evidence>
<dbReference type="Pfam" id="PF00018">
    <property type="entry name" value="SH3_1"/>
    <property type="match status" value="1"/>
</dbReference>
<sequence length="239" mass="26406">MDVEQDRRGRKLPIAPGQMYIEVEYDYDYKSKDKQISIHQGERYILVKKTNEDWWQVKKDEGTKAFYVPAQYVREVRKALMPPPKPLHLGPPTGGTGGNLHQVKPSSSNESLNVTTFSGPTPSSPSPSASSVGIYTPPSQRRDKDANPNFGRDAGSFKDLDKAQVDIILNNHSHAHPTASGRGCNMLPPDRAKSPELRRDPLDIDLLAGHCDSEGSEKRNDSSGDEQSSSSMEHLQVGI</sequence>
<evidence type="ECO:0000256" key="7">
    <source>
        <dbReference type="PROSITE-ProRule" id="PRU00192"/>
    </source>
</evidence>
<evidence type="ECO:0000256" key="2">
    <source>
        <dbReference type="ARBA" id="ARBA00004496"/>
    </source>
</evidence>
<accession>A0ABD0W5M6</accession>
<dbReference type="Gene3D" id="2.30.30.40">
    <property type="entry name" value="SH3 Domains"/>
    <property type="match status" value="1"/>
</dbReference>
<evidence type="ECO:0000256" key="3">
    <source>
        <dbReference type="ARBA" id="ARBA00022443"/>
    </source>
</evidence>
<evidence type="ECO:0000313" key="10">
    <source>
        <dbReference type="EMBL" id="KAL0966494.1"/>
    </source>
</evidence>
<keyword evidence="4" id="KW-0343">GTPase activation</keyword>
<keyword evidence="6" id="KW-0472">Membrane</keyword>
<dbReference type="CDD" id="cd12070">
    <property type="entry name" value="SH3_ARHGAP12"/>
    <property type="match status" value="1"/>
</dbReference>
<keyword evidence="3 7" id="KW-0728">SH3 domain</keyword>
<dbReference type="InterPro" id="IPR036028">
    <property type="entry name" value="SH3-like_dom_sf"/>
</dbReference>
<reference evidence="10 11" key="1">
    <citation type="submission" date="2024-06" db="EMBL/GenBank/DDBJ databases">
        <authorList>
            <person name="Pan Q."/>
            <person name="Wen M."/>
            <person name="Jouanno E."/>
            <person name="Zahm M."/>
            <person name="Klopp C."/>
            <person name="Cabau C."/>
            <person name="Louis A."/>
            <person name="Berthelot C."/>
            <person name="Parey E."/>
            <person name="Roest Crollius H."/>
            <person name="Montfort J."/>
            <person name="Robinson-Rechavi M."/>
            <person name="Bouchez O."/>
            <person name="Lampietro C."/>
            <person name="Lopez Roques C."/>
            <person name="Donnadieu C."/>
            <person name="Postlethwait J."/>
            <person name="Bobe J."/>
            <person name="Verreycken H."/>
            <person name="Guiguen Y."/>
        </authorList>
    </citation>
    <scope>NUCLEOTIDE SEQUENCE [LARGE SCALE GENOMIC DNA]</scope>
    <source>
        <strain evidence="10">Up_M1</strain>
        <tissue evidence="10">Testis</tissue>
    </source>
</reference>
<feature type="region of interest" description="Disordered" evidence="8">
    <location>
        <begin position="82"/>
        <end position="156"/>
    </location>
</feature>
<feature type="compositionally biased region" description="Basic and acidic residues" evidence="8">
    <location>
        <begin position="211"/>
        <end position="222"/>
    </location>
</feature>
<dbReference type="SMART" id="SM00326">
    <property type="entry name" value="SH3"/>
    <property type="match status" value="1"/>
</dbReference>
<keyword evidence="11" id="KW-1185">Reference proteome</keyword>
<organism evidence="10 11">
    <name type="scientific">Umbra pygmaea</name>
    <name type="common">Eastern mudminnow</name>
    <dbReference type="NCBI Taxonomy" id="75934"/>
    <lineage>
        <taxon>Eukaryota</taxon>
        <taxon>Metazoa</taxon>
        <taxon>Chordata</taxon>
        <taxon>Craniata</taxon>
        <taxon>Vertebrata</taxon>
        <taxon>Euteleostomi</taxon>
        <taxon>Actinopterygii</taxon>
        <taxon>Neopterygii</taxon>
        <taxon>Teleostei</taxon>
        <taxon>Protacanthopterygii</taxon>
        <taxon>Esociformes</taxon>
        <taxon>Umbridae</taxon>
        <taxon>Umbra</taxon>
    </lineage>
</organism>
<protein>
    <recommendedName>
        <fullName evidence="9">SH3 domain-containing protein</fullName>
    </recommendedName>
</protein>
<comment type="subcellular location">
    <subcellularLocation>
        <location evidence="2">Cytoplasm</location>
    </subcellularLocation>
    <subcellularLocation>
        <location evidence="1">Membrane</location>
        <topology evidence="1">Peripheral membrane protein</topology>
    </subcellularLocation>
</comment>
<dbReference type="EMBL" id="JAGEUA010000009">
    <property type="protein sequence ID" value="KAL0966494.1"/>
    <property type="molecule type" value="Genomic_DNA"/>
</dbReference>
<name>A0ABD0W5M6_UMBPY</name>
<feature type="domain" description="SH3" evidence="9">
    <location>
        <begin position="16"/>
        <end position="78"/>
    </location>
</feature>
<gene>
    <name evidence="10" type="ORF">UPYG_G00295940</name>
</gene>
<evidence type="ECO:0000313" key="11">
    <source>
        <dbReference type="Proteomes" id="UP001557470"/>
    </source>
</evidence>
<feature type="region of interest" description="Disordered" evidence="8">
    <location>
        <begin position="173"/>
        <end position="239"/>
    </location>
</feature>
<dbReference type="InterPro" id="IPR050729">
    <property type="entry name" value="Rho-GAP"/>
</dbReference>
<evidence type="ECO:0000256" key="8">
    <source>
        <dbReference type="SAM" id="MobiDB-lite"/>
    </source>
</evidence>
<comment type="caution">
    <text evidence="10">The sequence shown here is derived from an EMBL/GenBank/DDBJ whole genome shotgun (WGS) entry which is preliminary data.</text>
</comment>